<feature type="compositionally biased region" description="Polar residues" evidence="1">
    <location>
        <begin position="92"/>
        <end position="103"/>
    </location>
</feature>
<feature type="region of interest" description="Disordered" evidence="1">
    <location>
        <begin position="83"/>
        <end position="107"/>
    </location>
</feature>
<name>A0A2I0UK90_LIMLA</name>
<sequence length="171" mass="19000">MLPSEMPLHHCVAALDTGFVLTDILARIWIYESGDMTNPPRSCSHMAVGTAVTFLCQMEWRAMHFVSAILYLWIIFESLHSPPGHSHRSSPCKTYSRQSSPTGDRTIRQPLTAKWGQDKGPGNNPLALSSQWIDEGAAAPPGRTWKTGNFRPQRFSPEEILAIDLGIDIAK</sequence>
<evidence type="ECO:0000256" key="1">
    <source>
        <dbReference type="SAM" id="MobiDB-lite"/>
    </source>
</evidence>
<gene>
    <name evidence="2" type="ORF">llap_3232</name>
</gene>
<organism evidence="2 3">
    <name type="scientific">Limosa lapponica baueri</name>
    <dbReference type="NCBI Taxonomy" id="1758121"/>
    <lineage>
        <taxon>Eukaryota</taxon>
        <taxon>Metazoa</taxon>
        <taxon>Chordata</taxon>
        <taxon>Craniata</taxon>
        <taxon>Vertebrata</taxon>
        <taxon>Euteleostomi</taxon>
        <taxon>Archelosauria</taxon>
        <taxon>Archosauria</taxon>
        <taxon>Dinosauria</taxon>
        <taxon>Saurischia</taxon>
        <taxon>Theropoda</taxon>
        <taxon>Coelurosauria</taxon>
        <taxon>Aves</taxon>
        <taxon>Neognathae</taxon>
        <taxon>Neoaves</taxon>
        <taxon>Charadriiformes</taxon>
        <taxon>Scolopacidae</taxon>
        <taxon>Limosa</taxon>
    </lineage>
</organism>
<keyword evidence="3" id="KW-1185">Reference proteome</keyword>
<evidence type="ECO:0000313" key="3">
    <source>
        <dbReference type="Proteomes" id="UP000233556"/>
    </source>
</evidence>
<dbReference type="Proteomes" id="UP000233556">
    <property type="component" value="Unassembled WGS sequence"/>
</dbReference>
<dbReference type="EMBL" id="KZ505709">
    <property type="protein sequence ID" value="PKU46460.1"/>
    <property type="molecule type" value="Genomic_DNA"/>
</dbReference>
<accession>A0A2I0UK90</accession>
<reference evidence="3" key="1">
    <citation type="submission" date="2017-11" db="EMBL/GenBank/DDBJ databases">
        <authorList>
            <person name="Lima N.C."/>
            <person name="Parody-Merino A.M."/>
            <person name="Battley P.F."/>
            <person name="Fidler A.E."/>
            <person name="Prosdocimi F."/>
        </authorList>
    </citation>
    <scope>NUCLEOTIDE SEQUENCE [LARGE SCALE GENOMIC DNA]</scope>
</reference>
<protein>
    <submittedName>
        <fullName evidence="2">Uncharacterized protein</fullName>
    </submittedName>
</protein>
<proteinExistence type="predicted"/>
<dbReference type="AlphaFoldDB" id="A0A2I0UK90"/>
<reference evidence="3" key="2">
    <citation type="submission" date="2017-12" db="EMBL/GenBank/DDBJ databases">
        <title>Genome sequence of the Bar-tailed Godwit (Limosa lapponica baueri).</title>
        <authorList>
            <person name="Lima N.C.B."/>
            <person name="Parody-Merino A.M."/>
            <person name="Battley P.F."/>
            <person name="Fidler A.E."/>
            <person name="Prosdocimi F."/>
        </authorList>
    </citation>
    <scope>NUCLEOTIDE SEQUENCE [LARGE SCALE GENOMIC DNA]</scope>
</reference>
<evidence type="ECO:0000313" key="2">
    <source>
        <dbReference type="EMBL" id="PKU46460.1"/>
    </source>
</evidence>